<evidence type="ECO:0000259" key="10">
    <source>
        <dbReference type="PROSITE" id="PS50011"/>
    </source>
</evidence>
<evidence type="ECO:0000256" key="4">
    <source>
        <dbReference type="ARBA" id="ARBA00022729"/>
    </source>
</evidence>
<gene>
    <name evidence="11" type="ORF">ORAREDHAP_LOCUS19416</name>
</gene>
<feature type="domain" description="Protein kinase" evidence="10">
    <location>
        <begin position="50"/>
        <end position="122"/>
    </location>
</feature>
<dbReference type="GO" id="GO:0005524">
    <property type="term" value="F:ATP binding"/>
    <property type="evidence" value="ECO:0007669"/>
    <property type="project" value="UniProtKB-UniRule"/>
</dbReference>
<dbReference type="InterPro" id="IPR000719">
    <property type="entry name" value="Prot_kinase_dom"/>
</dbReference>
<dbReference type="SUPFAM" id="SSF56112">
    <property type="entry name" value="Protein kinase-like (PK-like)"/>
    <property type="match status" value="1"/>
</dbReference>
<dbReference type="FunFam" id="3.30.200.20:FF:000178">
    <property type="entry name" value="serine/threonine-protein kinase PBS1-like"/>
    <property type="match status" value="1"/>
</dbReference>
<evidence type="ECO:0000313" key="12">
    <source>
        <dbReference type="Proteomes" id="UP000507245"/>
    </source>
</evidence>
<keyword evidence="5 9" id="KW-0547">Nucleotide-binding</keyword>
<dbReference type="PANTHER" id="PTHR47974:SF9">
    <property type="entry name" value="RECEPTOR-LIKE SERINE_THREONINE-PROTEIN KINASE"/>
    <property type="match status" value="1"/>
</dbReference>
<dbReference type="PROSITE" id="PS00107">
    <property type="entry name" value="PROTEIN_KINASE_ATP"/>
    <property type="match status" value="1"/>
</dbReference>
<proteinExistence type="predicted"/>
<evidence type="ECO:0000256" key="1">
    <source>
        <dbReference type="ARBA" id="ARBA00004167"/>
    </source>
</evidence>
<evidence type="ECO:0000313" key="11">
    <source>
        <dbReference type="EMBL" id="CAB4303321.1"/>
    </source>
</evidence>
<keyword evidence="2" id="KW-0808">Transferase</keyword>
<keyword evidence="6 9" id="KW-0067">ATP-binding</keyword>
<evidence type="ECO:0000256" key="6">
    <source>
        <dbReference type="ARBA" id="ARBA00022840"/>
    </source>
</evidence>
<evidence type="ECO:0000256" key="5">
    <source>
        <dbReference type="ARBA" id="ARBA00022741"/>
    </source>
</evidence>
<organism evidence="11 12">
    <name type="scientific">Prunus armeniaca</name>
    <name type="common">Apricot</name>
    <name type="synonym">Armeniaca vulgaris</name>
    <dbReference type="NCBI Taxonomy" id="36596"/>
    <lineage>
        <taxon>Eukaryota</taxon>
        <taxon>Viridiplantae</taxon>
        <taxon>Streptophyta</taxon>
        <taxon>Embryophyta</taxon>
        <taxon>Tracheophyta</taxon>
        <taxon>Spermatophyta</taxon>
        <taxon>Magnoliopsida</taxon>
        <taxon>eudicotyledons</taxon>
        <taxon>Gunneridae</taxon>
        <taxon>Pentapetalae</taxon>
        <taxon>rosids</taxon>
        <taxon>fabids</taxon>
        <taxon>Rosales</taxon>
        <taxon>Rosaceae</taxon>
        <taxon>Amygdaloideae</taxon>
        <taxon>Amygdaleae</taxon>
        <taxon>Prunus</taxon>
    </lineage>
</organism>
<dbReference type="PANTHER" id="PTHR47974">
    <property type="entry name" value="OS07G0415500 PROTEIN"/>
    <property type="match status" value="1"/>
</dbReference>
<evidence type="ECO:0000256" key="7">
    <source>
        <dbReference type="ARBA" id="ARBA00022989"/>
    </source>
</evidence>
<dbReference type="Gene3D" id="3.30.200.20">
    <property type="entry name" value="Phosphorylase Kinase, domain 1"/>
    <property type="match status" value="1"/>
</dbReference>
<name>A0A6J5WSI9_PRUAR</name>
<evidence type="ECO:0000256" key="3">
    <source>
        <dbReference type="ARBA" id="ARBA00022692"/>
    </source>
</evidence>
<accession>A0A6J5WSI9</accession>
<evidence type="ECO:0000256" key="2">
    <source>
        <dbReference type="ARBA" id="ARBA00022679"/>
    </source>
</evidence>
<keyword evidence="7" id="KW-1133">Transmembrane helix</keyword>
<keyword evidence="12" id="KW-1185">Reference proteome</keyword>
<dbReference type="InterPro" id="IPR011009">
    <property type="entry name" value="Kinase-like_dom_sf"/>
</dbReference>
<keyword evidence="3" id="KW-0812">Transmembrane</keyword>
<feature type="binding site" evidence="9">
    <location>
        <position position="79"/>
    </location>
    <ligand>
        <name>ATP</name>
        <dbReference type="ChEBI" id="CHEBI:30616"/>
    </ligand>
</feature>
<dbReference type="GO" id="GO:0004672">
    <property type="term" value="F:protein kinase activity"/>
    <property type="evidence" value="ECO:0007669"/>
    <property type="project" value="InterPro"/>
</dbReference>
<evidence type="ECO:0000256" key="8">
    <source>
        <dbReference type="ARBA" id="ARBA00023136"/>
    </source>
</evidence>
<evidence type="ECO:0000256" key="9">
    <source>
        <dbReference type="PROSITE-ProRule" id="PRU10141"/>
    </source>
</evidence>
<comment type="subcellular location">
    <subcellularLocation>
        <location evidence="1">Membrane</location>
        <topology evidence="1">Single-pass membrane protein</topology>
    </subcellularLocation>
</comment>
<dbReference type="InterPro" id="IPR001245">
    <property type="entry name" value="Ser-Thr/Tyr_kinase_cat_dom"/>
</dbReference>
<dbReference type="AlphaFoldDB" id="A0A6J5WSI9"/>
<dbReference type="Proteomes" id="UP000507245">
    <property type="component" value="Unassembled WGS sequence"/>
</dbReference>
<protein>
    <recommendedName>
        <fullName evidence="10">Protein kinase domain-containing protein</fullName>
    </recommendedName>
</protein>
<keyword evidence="4" id="KW-0732">Signal</keyword>
<dbReference type="PROSITE" id="PS50011">
    <property type="entry name" value="PROTEIN_KINASE_DOM"/>
    <property type="match status" value="1"/>
</dbReference>
<dbReference type="EMBL" id="CAEKKB010000003">
    <property type="protein sequence ID" value="CAB4303321.1"/>
    <property type="molecule type" value="Genomic_DNA"/>
</dbReference>
<dbReference type="OrthoDB" id="1915649at2759"/>
<dbReference type="Pfam" id="PF07714">
    <property type="entry name" value="PK_Tyr_Ser-Thr"/>
    <property type="match status" value="1"/>
</dbReference>
<dbReference type="InterPro" id="IPR017441">
    <property type="entry name" value="Protein_kinase_ATP_BS"/>
</dbReference>
<reference evidence="12" key="1">
    <citation type="journal article" date="2020" name="Genome Biol.">
        <title>Gamete binning: chromosome-level and haplotype-resolved genome assembly enabled by high-throughput single-cell sequencing of gamete genomes.</title>
        <authorList>
            <person name="Campoy J.A."/>
            <person name="Sun H."/>
            <person name="Goel M."/>
            <person name="Jiao W.-B."/>
            <person name="Folz-Donahue K."/>
            <person name="Wang N."/>
            <person name="Rubio M."/>
            <person name="Liu C."/>
            <person name="Kukat C."/>
            <person name="Ruiz D."/>
            <person name="Huettel B."/>
            <person name="Schneeberger K."/>
        </authorList>
    </citation>
    <scope>NUCLEOTIDE SEQUENCE [LARGE SCALE GENOMIC DNA]</scope>
    <source>
        <strain evidence="12">cv. Rojo Pasion</strain>
    </source>
</reference>
<sequence>MPHASHAKLRIYLMRLLEYSQEISGEDKFLDSLSGMPIRFTYGDLSRATKNFSNKIGQGGFGSVYLGVLPDGIQLAVKKLEGVGQGKKEFRAKVTIIGKIRHVHLVKLQRFLCRRALQTSCL</sequence>
<keyword evidence="8" id="KW-0472">Membrane</keyword>
<dbReference type="GO" id="GO:0016020">
    <property type="term" value="C:membrane"/>
    <property type="evidence" value="ECO:0007669"/>
    <property type="project" value="UniProtKB-SubCell"/>
</dbReference>